<dbReference type="EMBL" id="LDJJ01000014">
    <property type="protein sequence ID" value="KRG69930.1"/>
    <property type="molecule type" value="Genomic_DNA"/>
</dbReference>
<evidence type="ECO:0000259" key="1">
    <source>
        <dbReference type="Pfam" id="PF00144"/>
    </source>
</evidence>
<dbReference type="InterPro" id="IPR001466">
    <property type="entry name" value="Beta-lactam-related"/>
</dbReference>
<organism evidence="2 3">
    <name type="scientific">Stenotrophomonas terrae</name>
    <dbReference type="NCBI Taxonomy" id="405446"/>
    <lineage>
        <taxon>Bacteria</taxon>
        <taxon>Pseudomonadati</taxon>
        <taxon>Pseudomonadota</taxon>
        <taxon>Gammaproteobacteria</taxon>
        <taxon>Lysobacterales</taxon>
        <taxon>Lysobacteraceae</taxon>
        <taxon>Stenotrophomonas</taxon>
    </lineage>
</organism>
<dbReference type="PANTHER" id="PTHR46825:SF9">
    <property type="entry name" value="BETA-LACTAMASE-RELATED DOMAIN-CONTAINING PROTEIN"/>
    <property type="match status" value="1"/>
</dbReference>
<protein>
    <submittedName>
        <fullName evidence="2">Beta-lactamase</fullName>
    </submittedName>
</protein>
<dbReference type="Pfam" id="PF00144">
    <property type="entry name" value="Beta-lactamase"/>
    <property type="match status" value="1"/>
</dbReference>
<comment type="caution">
    <text evidence="2">The sequence shown here is derived from an EMBL/GenBank/DDBJ whole genome shotgun (WGS) entry which is preliminary data.</text>
</comment>
<dbReference type="SUPFAM" id="SSF56601">
    <property type="entry name" value="beta-lactamase/transpeptidase-like"/>
    <property type="match status" value="1"/>
</dbReference>
<dbReference type="InterPro" id="IPR012338">
    <property type="entry name" value="Beta-lactam/transpept-like"/>
</dbReference>
<name>A0A0R0CUC9_9GAMM</name>
<dbReference type="PANTHER" id="PTHR46825">
    <property type="entry name" value="D-ALANYL-D-ALANINE-CARBOXYPEPTIDASE/ENDOPEPTIDASE AMPH"/>
    <property type="match status" value="1"/>
</dbReference>
<dbReference type="InterPro" id="IPR050491">
    <property type="entry name" value="AmpC-like"/>
</dbReference>
<evidence type="ECO:0000313" key="2">
    <source>
        <dbReference type="EMBL" id="KRG69930.1"/>
    </source>
</evidence>
<dbReference type="AlphaFoldDB" id="A0A0R0CUC9"/>
<sequence length="354" mass="39006">MLVALLLFPTLALSQGVISSPLSPQAVPAEQLDGLLDHVENDNGGIGSVSIFKDGHEVYARSFGQNNLPGVAHDENSRYQIASVTKMVTAILAFKLIEQGRLRLDDSLSEFFPDMPSARKISIGNLLGHSSGLGNFAIRNGDVWVVDPVSQDEILQEIRKQGVAFEPGERVAYSNSAYFLLRMIIEQIYGRDYHDIVAQEIAAPLDLQNFASARAHPANTFKSYAFTGQWRQIKDIEYTNVIGVGDIASTTRDLNTLITGLFQYRILRRDTVEQMQPILGKGWGMGLAEFTYGEDRFIGHGGDVLGSHSRVIYNPKDDLAIAYSTNGERIPTNAFLEAIVETVYGRDVTLPAIK</sequence>
<accession>A0A0R0CUC9</accession>
<dbReference type="OrthoDB" id="9799367at2"/>
<dbReference type="PATRIC" id="fig|405446.3.peg.390"/>
<reference evidence="2 3" key="1">
    <citation type="submission" date="2015-05" db="EMBL/GenBank/DDBJ databases">
        <title>Genome sequencing and analysis of members of genus Stenotrophomonas.</title>
        <authorList>
            <person name="Patil P.P."/>
            <person name="Midha S."/>
            <person name="Patil P.B."/>
        </authorList>
    </citation>
    <scope>NUCLEOTIDE SEQUENCE [LARGE SCALE GENOMIC DNA]</scope>
    <source>
        <strain evidence="2 3">DSM 18941</strain>
    </source>
</reference>
<feature type="domain" description="Beta-lactamase-related" evidence="1">
    <location>
        <begin position="48"/>
        <end position="329"/>
    </location>
</feature>
<keyword evidence="3" id="KW-1185">Reference proteome</keyword>
<dbReference type="Gene3D" id="3.40.710.10">
    <property type="entry name" value="DD-peptidase/beta-lactamase superfamily"/>
    <property type="match status" value="1"/>
</dbReference>
<gene>
    <name evidence="2" type="ORF">ABB27_05370</name>
</gene>
<proteinExistence type="predicted"/>
<evidence type="ECO:0000313" key="3">
    <source>
        <dbReference type="Proteomes" id="UP000051863"/>
    </source>
</evidence>
<dbReference type="Proteomes" id="UP000051863">
    <property type="component" value="Unassembled WGS sequence"/>
</dbReference>